<evidence type="ECO:0000256" key="2">
    <source>
        <dbReference type="ARBA" id="ARBA00022448"/>
    </source>
</evidence>
<protein>
    <submittedName>
        <fullName evidence="10">General amino acid permease AGP3</fullName>
    </submittedName>
</protein>
<dbReference type="InterPro" id="IPR004841">
    <property type="entry name" value="AA-permease/SLC12A_dom"/>
</dbReference>
<feature type="transmembrane region" description="Helical" evidence="8">
    <location>
        <begin position="463"/>
        <end position="485"/>
    </location>
</feature>
<feature type="transmembrane region" description="Helical" evidence="8">
    <location>
        <begin position="141"/>
        <end position="159"/>
    </location>
</feature>
<sequence>MFGRPRSDGGNGGTLAGEPRPADGASTDKYDASAARYGAVDGAPAFDASDSSGTMDPDSGVKRGLKNRHLSMMALAGIIGPGLLVGSGGALNNGGPASLLIGFGLIGIIAFAVMQSLGEVTTLFPGGGSFVSLAERMVDKSFSVAVGWNYFIIWAAVLANEYNVVCSILTYWAPQVPLWGFFLVLWFLFSCFQLLGVEAFGEAEFWLALFKILGLTACFIWSIVYATGGLIGQTEPLGFRYWNDPGAFNNNGFRGVASVFVFCSTFYSGVESVAVAATETRNPGVAVPQAIRQVFWRIIFVYMGSALFFGITCPANADGLVNGGAKALQSPMTIAIQNAGWHGGVHLINAFILITCVSAINSSIYIGSRTIFYMAQFGKAPRFIGWTNKMGVPVWAILITNAVGAISMMNVSTGASKAYGYIVNLSGVSTFLVWASISFIHIRFRRAWTTQKRSVSEIPFKSMFYPYIAYFGLAANIFLAVVQGWTTLSPFEAGNFVDAYILLPLFGIIYVVCKLYWRGTDRFKRSWEIDIDSGRRTDLDQKGIVPGDEAFVRADRVPFWKKVWSLL</sequence>
<dbReference type="STRING" id="94208.A0A2S4KPD8"/>
<feature type="region of interest" description="Disordered" evidence="7">
    <location>
        <begin position="1"/>
        <end position="28"/>
    </location>
</feature>
<comment type="caution">
    <text evidence="10">The sequence shown here is derived from an EMBL/GenBank/DDBJ whole genome shotgun (WGS) entry which is preliminary data.</text>
</comment>
<dbReference type="Pfam" id="PF00324">
    <property type="entry name" value="AA_permease"/>
    <property type="match status" value="1"/>
</dbReference>
<keyword evidence="4" id="KW-0029">Amino-acid transport</keyword>
<dbReference type="GO" id="GO:0016020">
    <property type="term" value="C:membrane"/>
    <property type="evidence" value="ECO:0007669"/>
    <property type="project" value="UniProtKB-SubCell"/>
</dbReference>
<evidence type="ECO:0000313" key="10">
    <source>
        <dbReference type="EMBL" id="POR32043.1"/>
    </source>
</evidence>
<dbReference type="PANTHER" id="PTHR43341">
    <property type="entry name" value="AMINO ACID PERMEASE"/>
    <property type="match status" value="1"/>
</dbReference>
<organism evidence="10 11">
    <name type="scientific">Tolypocladium paradoxum</name>
    <dbReference type="NCBI Taxonomy" id="94208"/>
    <lineage>
        <taxon>Eukaryota</taxon>
        <taxon>Fungi</taxon>
        <taxon>Dikarya</taxon>
        <taxon>Ascomycota</taxon>
        <taxon>Pezizomycotina</taxon>
        <taxon>Sordariomycetes</taxon>
        <taxon>Hypocreomycetidae</taxon>
        <taxon>Hypocreales</taxon>
        <taxon>Ophiocordycipitaceae</taxon>
        <taxon>Tolypocladium</taxon>
    </lineage>
</organism>
<keyword evidence="11" id="KW-1185">Reference proteome</keyword>
<feature type="transmembrane region" description="Helical" evidence="8">
    <location>
        <begin position="347"/>
        <end position="372"/>
    </location>
</feature>
<keyword evidence="5 8" id="KW-1133">Transmembrane helix</keyword>
<dbReference type="EMBL" id="PKSG01000919">
    <property type="protein sequence ID" value="POR32043.1"/>
    <property type="molecule type" value="Genomic_DNA"/>
</dbReference>
<dbReference type="PROSITE" id="PS00218">
    <property type="entry name" value="AMINO_ACID_PERMEASE_1"/>
    <property type="match status" value="1"/>
</dbReference>
<evidence type="ECO:0000256" key="4">
    <source>
        <dbReference type="ARBA" id="ARBA00022970"/>
    </source>
</evidence>
<feature type="transmembrane region" description="Helical" evidence="8">
    <location>
        <begin position="252"/>
        <end position="274"/>
    </location>
</feature>
<keyword evidence="6 8" id="KW-0472">Membrane</keyword>
<reference evidence="10 11" key="1">
    <citation type="submission" date="2018-01" db="EMBL/GenBank/DDBJ databases">
        <title>Harnessing the power of phylogenomics to disentangle the directionality and signatures of interkingdom host jumping in the parasitic fungal genus Tolypocladium.</title>
        <authorList>
            <person name="Quandt C.A."/>
            <person name="Patterson W."/>
            <person name="Spatafora J.W."/>
        </authorList>
    </citation>
    <scope>NUCLEOTIDE SEQUENCE [LARGE SCALE GENOMIC DNA]</scope>
    <source>
        <strain evidence="10 11">NRBC 100945</strain>
    </source>
</reference>
<feature type="transmembrane region" description="Helical" evidence="8">
    <location>
        <begin position="294"/>
        <end position="312"/>
    </location>
</feature>
<dbReference type="PANTHER" id="PTHR43341:SF26">
    <property type="entry name" value="GENERAL AMINO ACID PERMEASE AGP3"/>
    <property type="match status" value="1"/>
</dbReference>
<gene>
    <name evidence="10" type="ORF">TPAR_07745</name>
</gene>
<evidence type="ECO:0000259" key="9">
    <source>
        <dbReference type="Pfam" id="PF00324"/>
    </source>
</evidence>
<evidence type="ECO:0000313" key="11">
    <source>
        <dbReference type="Proteomes" id="UP000237481"/>
    </source>
</evidence>
<feature type="transmembrane region" description="Helical" evidence="8">
    <location>
        <begin position="392"/>
        <end position="412"/>
    </location>
</feature>
<accession>A0A2S4KPD8</accession>
<evidence type="ECO:0000256" key="3">
    <source>
        <dbReference type="ARBA" id="ARBA00022692"/>
    </source>
</evidence>
<dbReference type="PIRSF" id="PIRSF006060">
    <property type="entry name" value="AA_transporter"/>
    <property type="match status" value="1"/>
</dbReference>
<name>A0A2S4KPD8_9HYPO</name>
<keyword evidence="3 8" id="KW-0812">Transmembrane</keyword>
<keyword evidence="2" id="KW-0813">Transport</keyword>
<dbReference type="Proteomes" id="UP000237481">
    <property type="component" value="Unassembled WGS sequence"/>
</dbReference>
<feature type="transmembrane region" description="Helical" evidence="8">
    <location>
        <begin position="179"/>
        <end position="200"/>
    </location>
</feature>
<feature type="transmembrane region" description="Helical" evidence="8">
    <location>
        <begin position="97"/>
        <end position="120"/>
    </location>
</feature>
<evidence type="ECO:0000256" key="5">
    <source>
        <dbReference type="ARBA" id="ARBA00022989"/>
    </source>
</evidence>
<evidence type="ECO:0000256" key="8">
    <source>
        <dbReference type="SAM" id="Phobius"/>
    </source>
</evidence>
<proteinExistence type="predicted"/>
<comment type="subcellular location">
    <subcellularLocation>
        <location evidence="1">Membrane</location>
        <topology evidence="1">Multi-pass membrane protein</topology>
    </subcellularLocation>
</comment>
<feature type="transmembrane region" description="Helical" evidence="8">
    <location>
        <begin position="497"/>
        <end position="517"/>
    </location>
</feature>
<dbReference type="InterPro" id="IPR050524">
    <property type="entry name" value="APC_YAT"/>
</dbReference>
<evidence type="ECO:0000256" key="6">
    <source>
        <dbReference type="ARBA" id="ARBA00023136"/>
    </source>
</evidence>
<feature type="transmembrane region" description="Helical" evidence="8">
    <location>
        <begin position="72"/>
        <end position="91"/>
    </location>
</feature>
<dbReference type="Gene3D" id="1.20.1740.10">
    <property type="entry name" value="Amino acid/polyamine transporter I"/>
    <property type="match status" value="1"/>
</dbReference>
<evidence type="ECO:0000256" key="7">
    <source>
        <dbReference type="SAM" id="MobiDB-lite"/>
    </source>
</evidence>
<dbReference type="GO" id="GO:0015171">
    <property type="term" value="F:amino acid transmembrane transporter activity"/>
    <property type="evidence" value="ECO:0007669"/>
    <property type="project" value="TreeGrafter"/>
</dbReference>
<dbReference type="FunFam" id="1.20.1740.10:FF:000001">
    <property type="entry name" value="Amino acid permease"/>
    <property type="match status" value="1"/>
</dbReference>
<dbReference type="OrthoDB" id="3900342at2759"/>
<feature type="transmembrane region" description="Helical" evidence="8">
    <location>
        <begin position="212"/>
        <end position="232"/>
    </location>
</feature>
<feature type="transmembrane region" description="Helical" evidence="8">
    <location>
        <begin position="418"/>
        <end position="442"/>
    </location>
</feature>
<dbReference type="InterPro" id="IPR004840">
    <property type="entry name" value="Amino_acid_permease_CS"/>
</dbReference>
<feature type="domain" description="Amino acid permease/ SLC12A" evidence="9">
    <location>
        <begin position="69"/>
        <end position="518"/>
    </location>
</feature>
<evidence type="ECO:0000256" key="1">
    <source>
        <dbReference type="ARBA" id="ARBA00004141"/>
    </source>
</evidence>
<dbReference type="AlphaFoldDB" id="A0A2S4KPD8"/>